<feature type="transmembrane region" description="Helical" evidence="2">
    <location>
        <begin position="272"/>
        <end position="295"/>
    </location>
</feature>
<evidence type="ECO:0000313" key="3">
    <source>
        <dbReference type="EMBL" id="RFU37886.1"/>
    </source>
</evidence>
<dbReference type="EMBL" id="QURH01000906">
    <property type="protein sequence ID" value="RFU37886.1"/>
    <property type="molecule type" value="Genomic_DNA"/>
</dbReference>
<name>A0A372JDJ3_9ACTN</name>
<protein>
    <submittedName>
        <fullName evidence="3">DUF2079 domain-containing protein</fullName>
    </submittedName>
</protein>
<feature type="region of interest" description="Disordered" evidence="1">
    <location>
        <begin position="433"/>
        <end position="526"/>
    </location>
</feature>
<feature type="compositionally biased region" description="Low complexity" evidence="1">
    <location>
        <begin position="438"/>
        <end position="447"/>
    </location>
</feature>
<dbReference type="Pfam" id="PF09852">
    <property type="entry name" value="DUF2079"/>
    <property type="match status" value="1"/>
</dbReference>
<sequence length="526" mass="56112">MDSAGYDLGIFDQAVRAYAHLRAPIVPIKGPGANLLGDHFHPIIATLAPLYRLWPDARTLLIAQAFLIAVSVVPIAGLAMARLGRPTGIALSVAYGLSWGIQGAIAFDFHEICFAVPLLAFAVTRLAEERWRAAVAWALPLLLVKEDLGVAVAAFGLYLAFKRRYWLGLSVFVAGIAASAVTVSLLIPHFNRAGEYRYWGQVSNGGKQSLLQTIAGVPASLLQHPQKILLLLCLAAVTSFLALRSPISIIAAPVVGYRIVSTHPLQWSIGEVHYNAILMPVVFVAALDAVTLLRASRFPTARLYSRTAPVAAVVIGIAALPFFSFWRFTRPDFYTASPHVVAARRLLAQIPSGSSVAASNYLAAQLTDRCEVTLFADVHRRPTDWVVVDSRRLGGVPAPLAVQRARLAALPAEGLTLVKQADGVLLFRRLPAGGGSGPQSASPSALLGRQAAGRRPQAGQTGRTDDGAGTESGAAAGVRRPDAGSRRKTVTVSERWLAQKRRRPSGLRAMSRGQAPPHATTSTGSR</sequence>
<feature type="transmembrane region" description="Helical" evidence="2">
    <location>
        <begin position="135"/>
        <end position="159"/>
    </location>
</feature>
<keyword evidence="4" id="KW-1185">Reference proteome</keyword>
<feature type="transmembrane region" description="Helical" evidence="2">
    <location>
        <begin position="60"/>
        <end position="81"/>
    </location>
</feature>
<evidence type="ECO:0000256" key="1">
    <source>
        <dbReference type="SAM" id="MobiDB-lite"/>
    </source>
</evidence>
<organism evidence="3 4">
    <name type="scientific">Actinomadura logoneensis</name>
    <dbReference type="NCBI Taxonomy" id="2293572"/>
    <lineage>
        <taxon>Bacteria</taxon>
        <taxon>Bacillati</taxon>
        <taxon>Actinomycetota</taxon>
        <taxon>Actinomycetes</taxon>
        <taxon>Streptosporangiales</taxon>
        <taxon>Thermomonosporaceae</taxon>
        <taxon>Actinomadura</taxon>
    </lineage>
</organism>
<dbReference type="InterPro" id="IPR018650">
    <property type="entry name" value="STSV1_Orf64"/>
</dbReference>
<gene>
    <name evidence="3" type="ORF">DZF91_30570</name>
</gene>
<feature type="transmembrane region" description="Helical" evidence="2">
    <location>
        <begin position="165"/>
        <end position="187"/>
    </location>
</feature>
<keyword evidence="2" id="KW-0812">Transmembrane</keyword>
<feature type="transmembrane region" description="Helical" evidence="2">
    <location>
        <begin position="101"/>
        <end position="123"/>
    </location>
</feature>
<comment type="caution">
    <text evidence="3">The sequence shown here is derived from an EMBL/GenBank/DDBJ whole genome shotgun (WGS) entry which is preliminary data.</text>
</comment>
<keyword evidence="2" id="KW-0472">Membrane</keyword>
<proteinExistence type="predicted"/>
<accession>A0A372JDJ3</accession>
<feature type="transmembrane region" description="Helical" evidence="2">
    <location>
        <begin position="228"/>
        <end position="252"/>
    </location>
</feature>
<evidence type="ECO:0000256" key="2">
    <source>
        <dbReference type="SAM" id="Phobius"/>
    </source>
</evidence>
<feature type="transmembrane region" description="Helical" evidence="2">
    <location>
        <begin position="307"/>
        <end position="326"/>
    </location>
</feature>
<reference evidence="3 4" key="1">
    <citation type="submission" date="2018-08" db="EMBL/GenBank/DDBJ databases">
        <title>Actinomadura jelena sp. nov., a novel Actinomycete isolated from soil in Chad.</title>
        <authorList>
            <person name="Shi L."/>
        </authorList>
    </citation>
    <scope>NUCLEOTIDE SEQUENCE [LARGE SCALE GENOMIC DNA]</scope>
    <source>
        <strain evidence="3 4">NEAU-G17</strain>
    </source>
</reference>
<evidence type="ECO:0000313" key="4">
    <source>
        <dbReference type="Proteomes" id="UP000261811"/>
    </source>
</evidence>
<dbReference type="AlphaFoldDB" id="A0A372JDJ3"/>
<dbReference type="OrthoDB" id="5240834at2"/>
<keyword evidence="2" id="KW-1133">Transmembrane helix</keyword>
<dbReference type="Proteomes" id="UP000261811">
    <property type="component" value="Unassembled WGS sequence"/>
</dbReference>